<protein>
    <submittedName>
        <fullName evidence="2">Uncharacterized protein</fullName>
    </submittedName>
</protein>
<dbReference type="RefSeq" id="WP_341682966.1">
    <property type="nucleotide sequence ID" value="NZ_JBBYHT010000003.1"/>
</dbReference>
<comment type="caution">
    <text evidence="2">The sequence shown here is derived from an EMBL/GenBank/DDBJ whole genome shotgun (WGS) entry which is preliminary data.</text>
</comment>
<dbReference type="Proteomes" id="UP001393056">
    <property type="component" value="Unassembled WGS sequence"/>
</dbReference>
<gene>
    <name evidence="2" type="ORF">AAEO58_08110</name>
</gene>
<feature type="transmembrane region" description="Helical" evidence="1">
    <location>
        <begin position="35"/>
        <end position="59"/>
    </location>
</feature>
<evidence type="ECO:0000313" key="3">
    <source>
        <dbReference type="Proteomes" id="UP001393056"/>
    </source>
</evidence>
<organism evidence="2 3">
    <name type="scientific">Flavobacterium helocola</name>
    <dbReference type="NCBI Taxonomy" id="3139139"/>
    <lineage>
        <taxon>Bacteria</taxon>
        <taxon>Pseudomonadati</taxon>
        <taxon>Bacteroidota</taxon>
        <taxon>Flavobacteriia</taxon>
        <taxon>Flavobacteriales</taxon>
        <taxon>Flavobacteriaceae</taxon>
        <taxon>Flavobacterium</taxon>
    </lineage>
</organism>
<evidence type="ECO:0000313" key="2">
    <source>
        <dbReference type="EMBL" id="MEL1248006.1"/>
    </source>
</evidence>
<keyword evidence="1" id="KW-0812">Transmembrane</keyword>
<accession>A0ABU9I6Y1</accession>
<name>A0ABU9I6Y1_9FLAO</name>
<dbReference type="EMBL" id="JBBYHT010000003">
    <property type="protein sequence ID" value="MEL1248006.1"/>
    <property type="molecule type" value="Genomic_DNA"/>
</dbReference>
<keyword evidence="1" id="KW-0472">Membrane</keyword>
<evidence type="ECO:0000256" key="1">
    <source>
        <dbReference type="SAM" id="Phobius"/>
    </source>
</evidence>
<keyword evidence="3" id="KW-1185">Reference proteome</keyword>
<keyword evidence="1" id="KW-1133">Transmembrane helix</keyword>
<reference evidence="2 3" key="1">
    <citation type="submission" date="2024-04" db="EMBL/GenBank/DDBJ databases">
        <title>Flavobacterium sp. DGU41 16S ribosomal RNA gene Genome sequencing and assembly.</title>
        <authorList>
            <person name="Park S."/>
        </authorList>
    </citation>
    <scope>NUCLEOTIDE SEQUENCE [LARGE SCALE GENOMIC DNA]</scope>
    <source>
        <strain evidence="2 3">DGU41</strain>
    </source>
</reference>
<proteinExistence type="predicted"/>
<sequence>MKKNILTLLTIAFVITTIGFIADGDVKEPNVLMQFFEFFMMTGIVFTLISIIYFSYAFAKKNILKA</sequence>